<dbReference type="InterPro" id="IPR036770">
    <property type="entry name" value="Ankyrin_rpt-contain_sf"/>
</dbReference>
<dbReference type="SMART" id="SM00248">
    <property type="entry name" value="ANK"/>
    <property type="match status" value="2"/>
</dbReference>
<dbReference type="InterPro" id="IPR029048">
    <property type="entry name" value="HSP70_C_sf"/>
</dbReference>
<dbReference type="PANTHER" id="PTHR22677">
    <property type="entry name" value="ANKYRIN REPEAT DOMAIN-CONTAINING PROTEIN 60"/>
    <property type="match status" value="1"/>
</dbReference>
<evidence type="ECO:0000313" key="3">
    <source>
        <dbReference type="Proteomes" id="UP001152803"/>
    </source>
</evidence>
<evidence type="ECO:0000256" key="1">
    <source>
        <dbReference type="PROSITE-ProRule" id="PRU00023"/>
    </source>
</evidence>
<comment type="caution">
    <text evidence="2">The sequence shown here is derived from an EMBL/GenBank/DDBJ whole genome shotgun (WGS) entry which is preliminary data.</text>
</comment>
<sequence length="203" mass="22871">MRTKVIPVSFTGNINQLYTVACLLFNYQNGPLARAKAREQCDIVRELLKYGASVNELTTRGYSPLHYAALWGHLDTVKTLVELGANLHAQNFRGERANEVACRYSKTACADYLSWAEAKQNFQEYITEARDAFCDEKAQGKLNKEEKNLFMSSCSVKADWIENAKNPSVQDFTEQKKHLENVLNPLLAKLTSPSEAATKSRKS</sequence>
<organism evidence="2 3">
    <name type="scientific">Conger conger</name>
    <name type="common">Conger eel</name>
    <name type="synonym">Muraena conger</name>
    <dbReference type="NCBI Taxonomy" id="82655"/>
    <lineage>
        <taxon>Eukaryota</taxon>
        <taxon>Metazoa</taxon>
        <taxon>Chordata</taxon>
        <taxon>Craniata</taxon>
        <taxon>Vertebrata</taxon>
        <taxon>Euteleostomi</taxon>
        <taxon>Actinopterygii</taxon>
        <taxon>Neopterygii</taxon>
        <taxon>Teleostei</taxon>
        <taxon>Anguilliformes</taxon>
        <taxon>Congridae</taxon>
        <taxon>Conger</taxon>
    </lineage>
</organism>
<dbReference type="PROSITE" id="PS50297">
    <property type="entry name" value="ANK_REP_REGION"/>
    <property type="match status" value="1"/>
</dbReference>
<accession>A0A9Q1DLH9</accession>
<reference evidence="2" key="1">
    <citation type="journal article" date="2023" name="Science">
        <title>Genome structures resolve the early diversification of teleost fishes.</title>
        <authorList>
            <person name="Parey E."/>
            <person name="Louis A."/>
            <person name="Montfort J."/>
            <person name="Bouchez O."/>
            <person name="Roques C."/>
            <person name="Iampietro C."/>
            <person name="Lluch J."/>
            <person name="Castinel A."/>
            <person name="Donnadieu C."/>
            <person name="Desvignes T."/>
            <person name="Floi Bucao C."/>
            <person name="Jouanno E."/>
            <person name="Wen M."/>
            <person name="Mejri S."/>
            <person name="Dirks R."/>
            <person name="Jansen H."/>
            <person name="Henkel C."/>
            <person name="Chen W.J."/>
            <person name="Zahm M."/>
            <person name="Cabau C."/>
            <person name="Klopp C."/>
            <person name="Thompson A.W."/>
            <person name="Robinson-Rechavi M."/>
            <person name="Braasch I."/>
            <person name="Lecointre G."/>
            <person name="Bobe J."/>
            <person name="Postlethwait J.H."/>
            <person name="Berthelot C."/>
            <person name="Roest Crollius H."/>
            <person name="Guiguen Y."/>
        </authorList>
    </citation>
    <scope>NUCLEOTIDE SEQUENCE</scope>
    <source>
        <strain evidence="2">Concon-B</strain>
    </source>
</reference>
<dbReference type="Pfam" id="PF12796">
    <property type="entry name" value="Ank_2"/>
    <property type="match status" value="1"/>
</dbReference>
<keyword evidence="1" id="KW-0040">ANK repeat</keyword>
<dbReference type="SUPFAM" id="SSF100934">
    <property type="entry name" value="Heat shock protein 70kD (HSP70), C-terminal subdomain"/>
    <property type="match status" value="1"/>
</dbReference>
<dbReference type="Gene3D" id="1.20.1270.10">
    <property type="match status" value="1"/>
</dbReference>
<dbReference type="Gene3D" id="1.25.40.20">
    <property type="entry name" value="Ankyrin repeat-containing domain"/>
    <property type="match status" value="2"/>
</dbReference>
<evidence type="ECO:0000313" key="2">
    <source>
        <dbReference type="EMBL" id="KAJ8274544.1"/>
    </source>
</evidence>
<dbReference type="InterPro" id="IPR039323">
    <property type="entry name" value="ANKRD_45/46/60"/>
</dbReference>
<dbReference type="AlphaFoldDB" id="A0A9Q1DLH9"/>
<feature type="repeat" description="ANK" evidence="1">
    <location>
        <begin position="60"/>
        <end position="92"/>
    </location>
</feature>
<keyword evidence="3" id="KW-1185">Reference proteome</keyword>
<dbReference type="OrthoDB" id="194358at2759"/>
<dbReference type="SUPFAM" id="SSF48403">
    <property type="entry name" value="Ankyrin repeat"/>
    <property type="match status" value="1"/>
</dbReference>
<proteinExistence type="predicted"/>
<gene>
    <name evidence="2" type="ORF">COCON_G00091690</name>
</gene>
<dbReference type="PANTHER" id="PTHR22677:SF4">
    <property type="entry name" value="USHER SYNDROME TYPE-1G PROTEIN-LIKE PROTEIN"/>
    <property type="match status" value="1"/>
</dbReference>
<dbReference type="PROSITE" id="PS50088">
    <property type="entry name" value="ANK_REPEAT"/>
    <property type="match status" value="1"/>
</dbReference>
<protein>
    <recommendedName>
        <fullName evidence="4">Ankyrin repeat domain-containing protein 45</fullName>
    </recommendedName>
</protein>
<dbReference type="Proteomes" id="UP001152803">
    <property type="component" value="Unassembled WGS sequence"/>
</dbReference>
<dbReference type="InterPro" id="IPR002110">
    <property type="entry name" value="Ankyrin_rpt"/>
</dbReference>
<evidence type="ECO:0008006" key="4">
    <source>
        <dbReference type="Google" id="ProtNLM"/>
    </source>
</evidence>
<dbReference type="EMBL" id="JAFJMO010000006">
    <property type="protein sequence ID" value="KAJ8274544.1"/>
    <property type="molecule type" value="Genomic_DNA"/>
</dbReference>
<name>A0A9Q1DLH9_CONCO</name>